<dbReference type="RefSeq" id="WP_380236328.1">
    <property type="nucleotide sequence ID" value="NZ_JBHSOD010000042.1"/>
</dbReference>
<evidence type="ECO:0000313" key="4">
    <source>
        <dbReference type="Proteomes" id="UP001596067"/>
    </source>
</evidence>
<dbReference type="EMBL" id="JBHSOD010000042">
    <property type="protein sequence ID" value="MFC5888617.1"/>
    <property type="molecule type" value="Genomic_DNA"/>
</dbReference>
<reference evidence="4" key="1">
    <citation type="journal article" date="2019" name="Int. J. Syst. Evol. Microbiol.">
        <title>The Global Catalogue of Microorganisms (GCM) 10K type strain sequencing project: providing services to taxonomists for standard genome sequencing and annotation.</title>
        <authorList>
            <consortium name="The Broad Institute Genomics Platform"/>
            <consortium name="The Broad Institute Genome Sequencing Center for Infectious Disease"/>
            <person name="Wu L."/>
            <person name="Ma J."/>
        </authorList>
    </citation>
    <scope>NUCLEOTIDE SEQUENCE [LARGE SCALE GENOMIC DNA]</scope>
    <source>
        <strain evidence="4">CGMCC 4.1469</strain>
    </source>
</reference>
<evidence type="ECO:0000256" key="2">
    <source>
        <dbReference type="SAM" id="Phobius"/>
    </source>
</evidence>
<comment type="caution">
    <text evidence="3">The sequence shown here is derived from an EMBL/GenBank/DDBJ whole genome shotgun (WGS) entry which is preliminary data.</text>
</comment>
<proteinExistence type="predicted"/>
<evidence type="ECO:0000313" key="3">
    <source>
        <dbReference type="EMBL" id="MFC5888617.1"/>
    </source>
</evidence>
<evidence type="ECO:0000256" key="1">
    <source>
        <dbReference type="SAM" id="MobiDB-lite"/>
    </source>
</evidence>
<organism evidence="3 4">
    <name type="scientific">Kitasatospora aburaviensis</name>
    <dbReference type="NCBI Taxonomy" id="67265"/>
    <lineage>
        <taxon>Bacteria</taxon>
        <taxon>Bacillati</taxon>
        <taxon>Actinomycetota</taxon>
        <taxon>Actinomycetes</taxon>
        <taxon>Kitasatosporales</taxon>
        <taxon>Streptomycetaceae</taxon>
        <taxon>Kitasatospora</taxon>
    </lineage>
</organism>
<feature type="transmembrane region" description="Helical" evidence="2">
    <location>
        <begin position="85"/>
        <end position="114"/>
    </location>
</feature>
<sequence>MAGTIVVRAELPGLGRAGTMGVVVDGARAGSVGQGEAAHFPVPAGTHTVQVTAKDRTRSNTVTVEVADGGEALVTSRGTGLGVALVLPVLAGIAVPPLFVVATILLLGAVLYALPGVLFRVRAEGDPAPRTAAPGPAEATAAGPAADGAANSLWWESDPALAKRFAKKNS</sequence>
<keyword evidence="4" id="KW-1185">Reference proteome</keyword>
<keyword evidence="2" id="KW-0812">Transmembrane</keyword>
<dbReference type="Proteomes" id="UP001596067">
    <property type="component" value="Unassembled WGS sequence"/>
</dbReference>
<gene>
    <name evidence="3" type="ORF">ACFP0N_26975</name>
</gene>
<feature type="compositionally biased region" description="Low complexity" evidence="1">
    <location>
        <begin position="128"/>
        <end position="146"/>
    </location>
</feature>
<keyword evidence="2" id="KW-1133">Transmembrane helix</keyword>
<protein>
    <recommendedName>
        <fullName evidence="5">PEGA domain-containing protein</fullName>
    </recommendedName>
</protein>
<feature type="region of interest" description="Disordered" evidence="1">
    <location>
        <begin position="127"/>
        <end position="146"/>
    </location>
</feature>
<keyword evidence="2" id="KW-0472">Membrane</keyword>
<accession>A0ABW1F2L0</accession>
<evidence type="ECO:0008006" key="5">
    <source>
        <dbReference type="Google" id="ProtNLM"/>
    </source>
</evidence>
<name>A0ABW1F2L0_9ACTN</name>